<gene>
    <name evidence="2" type="ORF">ACFO5K_02555</name>
</gene>
<protein>
    <recommendedName>
        <fullName evidence="4">Polyketide cyclase / dehydrase and lipid transport</fullName>
    </recommendedName>
</protein>
<dbReference type="SUPFAM" id="SSF55961">
    <property type="entry name" value="Bet v1-like"/>
    <property type="match status" value="1"/>
</dbReference>
<dbReference type="InterPro" id="IPR023393">
    <property type="entry name" value="START-like_dom_sf"/>
</dbReference>
<dbReference type="RefSeq" id="WP_378555486.1">
    <property type="nucleotide sequence ID" value="NZ_JBHSDL010000002.1"/>
</dbReference>
<feature type="compositionally biased region" description="Basic and acidic residues" evidence="1">
    <location>
        <begin position="163"/>
        <end position="172"/>
    </location>
</feature>
<comment type="caution">
    <text evidence="2">The sequence shown here is derived from an EMBL/GenBank/DDBJ whole genome shotgun (WGS) entry which is preliminary data.</text>
</comment>
<dbReference type="Gene3D" id="3.30.530.20">
    <property type="match status" value="1"/>
</dbReference>
<evidence type="ECO:0000313" key="3">
    <source>
        <dbReference type="Proteomes" id="UP001595844"/>
    </source>
</evidence>
<sequence length="172" mass="18382">MNWAGPLEDQTRRLLSKIVAPAAGVATQAVTIARPRATVERFWRDPDNLSAVLDGIAQVTATDSDRLTWSFAEGTAAATQWVTHTVVAADEIRFVGSHDSAGRSQIRLLFADAPKDLGTEVTIRVAGPLPKQLTAPAAFTALYRARALLQTGEAPTLAHNPSGRRDAADQEA</sequence>
<organism evidence="2 3">
    <name type="scientific">Nocardia halotolerans</name>
    <dbReference type="NCBI Taxonomy" id="1755878"/>
    <lineage>
        <taxon>Bacteria</taxon>
        <taxon>Bacillati</taxon>
        <taxon>Actinomycetota</taxon>
        <taxon>Actinomycetes</taxon>
        <taxon>Mycobacteriales</taxon>
        <taxon>Nocardiaceae</taxon>
        <taxon>Nocardia</taxon>
    </lineage>
</organism>
<feature type="region of interest" description="Disordered" evidence="1">
    <location>
        <begin position="153"/>
        <end position="172"/>
    </location>
</feature>
<dbReference type="EMBL" id="JBHSDL010000002">
    <property type="protein sequence ID" value="MFC4372971.1"/>
    <property type="molecule type" value="Genomic_DNA"/>
</dbReference>
<proteinExistence type="predicted"/>
<keyword evidence="3" id="KW-1185">Reference proteome</keyword>
<accession>A0ABV8VCL2</accession>
<evidence type="ECO:0008006" key="4">
    <source>
        <dbReference type="Google" id="ProtNLM"/>
    </source>
</evidence>
<reference evidence="3" key="1">
    <citation type="journal article" date="2019" name="Int. J. Syst. Evol. Microbiol.">
        <title>The Global Catalogue of Microorganisms (GCM) 10K type strain sequencing project: providing services to taxonomists for standard genome sequencing and annotation.</title>
        <authorList>
            <consortium name="The Broad Institute Genomics Platform"/>
            <consortium name="The Broad Institute Genome Sequencing Center for Infectious Disease"/>
            <person name="Wu L."/>
            <person name="Ma J."/>
        </authorList>
    </citation>
    <scope>NUCLEOTIDE SEQUENCE [LARGE SCALE GENOMIC DNA]</scope>
    <source>
        <strain evidence="3">IBRC-M 10490</strain>
    </source>
</reference>
<evidence type="ECO:0000313" key="2">
    <source>
        <dbReference type="EMBL" id="MFC4372971.1"/>
    </source>
</evidence>
<name>A0ABV8VCL2_9NOCA</name>
<evidence type="ECO:0000256" key="1">
    <source>
        <dbReference type="SAM" id="MobiDB-lite"/>
    </source>
</evidence>
<dbReference type="Proteomes" id="UP001595844">
    <property type="component" value="Unassembled WGS sequence"/>
</dbReference>